<keyword evidence="1" id="KW-0472">Membrane</keyword>
<proteinExistence type="predicted"/>
<dbReference type="RefSeq" id="WP_274959651.1">
    <property type="nucleotide sequence ID" value="NZ_CAUWLO010000002.1"/>
</dbReference>
<evidence type="ECO:0000256" key="1">
    <source>
        <dbReference type="SAM" id="Phobius"/>
    </source>
</evidence>
<feature type="transmembrane region" description="Helical" evidence="1">
    <location>
        <begin position="66"/>
        <end position="83"/>
    </location>
</feature>
<sequence>MGHARARLVLPVIYLCAWAASILAIWMADTVGLMGAIILWLYLVMPAVTLGTSVAAALLNPYGRATWLWAPACGAGLMLVPYLTTTLANTLATGNVHSPDPGVLLVGTAISLVGLLVGRAARAVRRRGGGERA</sequence>
<evidence type="ECO:0000313" key="2">
    <source>
        <dbReference type="EMBL" id="HJF46071.1"/>
    </source>
</evidence>
<protein>
    <submittedName>
        <fullName evidence="2">Uncharacterized protein</fullName>
    </submittedName>
</protein>
<evidence type="ECO:0000313" key="3">
    <source>
        <dbReference type="Proteomes" id="UP000697330"/>
    </source>
</evidence>
<dbReference type="Proteomes" id="UP000697330">
    <property type="component" value="Unassembled WGS sequence"/>
</dbReference>
<dbReference type="AlphaFoldDB" id="A0A921GGY5"/>
<dbReference type="EMBL" id="DYWQ01000153">
    <property type="protein sequence ID" value="HJF46071.1"/>
    <property type="molecule type" value="Genomic_DNA"/>
</dbReference>
<accession>A0A921GGY5</accession>
<gene>
    <name evidence="2" type="ORF">K8U72_09885</name>
</gene>
<keyword evidence="1" id="KW-1133">Transmembrane helix</keyword>
<reference evidence="2" key="2">
    <citation type="submission" date="2021-09" db="EMBL/GenBank/DDBJ databases">
        <authorList>
            <person name="Gilroy R."/>
        </authorList>
    </citation>
    <scope>NUCLEOTIDE SEQUENCE</scope>
    <source>
        <strain evidence="2">CHK124-7917</strain>
    </source>
</reference>
<organism evidence="2 3">
    <name type="scientific">Thermophilibacter provencensis</name>
    <dbReference type="NCBI Taxonomy" id="1852386"/>
    <lineage>
        <taxon>Bacteria</taxon>
        <taxon>Bacillati</taxon>
        <taxon>Actinomycetota</taxon>
        <taxon>Coriobacteriia</taxon>
        <taxon>Coriobacteriales</taxon>
        <taxon>Atopobiaceae</taxon>
        <taxon>Thermophilibacter</taxon>
    </lineage>
</organism>
<comment type="caution">
    <text evidence="2">The sequence shown here is derived from an EMBL/GenBank/DDBJ whole genome shotgun (WGS) entry which is preliminary data.</text>
</comment>
<reference evidence="2" key="1">
    <citation type="journal article" date="2021" name="PeerJ">
        <title>Extensive microbial diversity within the chicken gut microbiome revealed by metagenomics and culture.</title>
        <authorList>
            <person name="Gilroy R."/>
            <person name="Ravi A."/>
            <person name="Getino M."/>
            <person name="Pursley I."/>
            <person name="Horton D.L."/>
            <person name="Alikhan N.F."/>
            <person name="Baker D."/>
            <person name="Gharbi K."/>
            <person name="Hall N."/>
            <person name="Watson M."/>
            <person name="Adriaenssens E.M."/>
            <person name="Foster-Nyarko E."/>
            <person name="Jarju S."/>
            <person name="Secka A."/>
            <person name="Antonio M."/>
            <person name="Oren A."/>
            <person name="Chaudhuri R.R."/>
            <person name="La Ragione R."/>
            <person name="Hildebrand F."/>
            <person name="Pallen M.J."/>
        </authorList>
    </citation>
    <scope>NUCLEOTIDE SEQUENCE</scope>
    <source>
        <strain evidence="2">CHK124-7917</strain>
    </source>
</reference>
<keyword evidence="1" id="KW-0812">Transmembrane</keyword>
<name>A0A921GGY5_9ACTN</name>
<feature type="transmembrane region" description="Helical" evidence="1">
    <location>
        <begin position="103"/>
        <end position="121"/>
    </location>
</feature>
<feature type="transmembrane region" description="Helical" evidence="1">
    <location>
        <begin position="7"/>
        <end position="27"/>
    </location>
</feature>
<feature type="transmembrane region" description="Helical" evidence="1">
    <location>
        <begin position="33"/>
        <end position="59"/>
    </location>
</feature>